<keyword evidence="3" id="KW-0949">S-adenosyl-L-methionine</keyword>
<protein>
    <recommendedName>
        <fullName evidence="7">Radical SAM core domain-containing protein</fullName>
    </recommendedName>
</protein>
<dbReference type="SMART" id="SM00729">
    <property type="entry name" value="Elp3"/>
    <property type="match status" value="1"/>
</dbReference>
<evidence type="ECO:0000256" key="1">
    <source>
        <dbReference type="ARBA" id="ARBA00001966"/>
    </source>
</evidence>
<dbReference type="CDD" id="cd01335">
    <property type="entry name" value="Radical_SAM"/>
    <property type="match status" value="1"/>
</dbReference>
<dbReference type="InterPro" id="IPR023885">
    <property type="entry name" value="4Fe4S-binding_SPASM_dom"/>
</dbReference>
<dbReference type="InterPro" id="IPR006638">
    <property type="entry name" value="Elp3/MiaA/NifB-like_rSAM"/>
</dbReference>
<dbReference type="Gene3D" id="3.20.20.70">
    <property type="entry name" value="Aldolase class I"/>
    <property type="match status" value="1"/>
</dbReference>
<organism evidence="8 9">
    <name type="scientific">Paenibacillus plantiphilus</name>
    <dbReference type="NCBI Taxonomy" id="2905650"/>
    <lineage>
        <taxon>Bacteria</taxon>
        <taxon>Bacillati</taxon>
        <taxon>Bacillota</taxon>
        <taxon>Bacilli</taxon>
        <taxon>Bacillales</taxon>
        <taxon>Paenibacillaceae</taxon>
        <taxon>Paenibacillus</taxon>
    </lineage>
</organism>
<keyword evidence="9" id="KW-1185">Reference proteome</keyword>
<dbReference type="SUPFAM" id="SSF102114">
    <property type="entry name" value="Radical SAM enzymes"/>
    <property type="match status" value="1"/>
</dbReference>
<dbReference type="InterPro" id="IPR058240">
    <property type="entry name" value="rSAM_sf"/>
</dbReference>
<keyword evidence="6" id="KW-0411">Iron-sulfur</keyword>
<evidence type="ECO:0000256" key="5">
    <source>
        <dbReference type="ARBA" id="ARBA00023004"/>
    </source>
</evidence>
<dbReference type="RefSeq" id="WP_236341273.1">
    <property type="nucleotide sequence ID" value="NZ_CAKMMF010000009.1"/>
</dbReference>
<dbReference type="Pfam" id="PF04055">
    <property type="entry name" value="Radical_SAM"/>
    <property type="match status" value="1"/>
</dbReference>
<evidence type="ECO:0000313" key="8">
    <source>
        <dbReference type="EMBL" id="CAH1203907.1"/>
    </source>
</evidence>
<dbReference type="Proteomes" id="UP000838686">
    <property type="component" value="Unassembled WGS sequence"/>
</dbReference>
<dbReference type="InterPro" id="IPR013785">
    <property type="entry name" value="Aldolase_TIM"/>
</dbReference>
<comment type="caution">
    <text evidence="8">The sequence shown here is derived from an EMBL/GenBank/DDBJ whole genome shotgun (WGS) entry which is preliminary data.</text>
</comment>
<keyword evidence="4" id="KW-0479">Metal-binding</keyword>
<proteinExistence type="predicted"/>
<evidence type="ECO:0000259" key="7">
    <source>
        <dbReference type="PROSITE" id="PS51918"/>
    </source>
</evidence>
<evidence type="ECO:0000256" key="4">
    <source>
        <dbReference type="ARBA" id="ARBA00022723"/>
    </source>
</evidence>
<evidence type="ECO:0000256" key="6">
    <source>
        <dbReference type="ARBA" id="ARBA00023014"/>
    </source>
</evidence>
<keyword evidence="5" id="KW-0408">Iron</keyword>
<dbReference type="EMBL" id="CAKMMF010000009">
    <property type="protein sequence ID" value="CAH1203907.1"/>
    <property type="molecule type" value="Genomic_DNA"/>
</dbReference>
<gene>
    <name evidence="8" type="ORF">PAECIP111893_02116</name>
</gene>
<dbReference type="SFLD" id="SFLDS00029">
    <property type="entry name" value="Radical_SAM"/>
    <property type="match status" value="1"/>
</dbReference>
<dbReference type="InterPro" id="IPR007197">
    <property type="entry name" value="rSAM"/>
</dbReference>
<dbReference type="NCBIfam" id="TIGR04085">
    <property type="entry name" value="rSAM_more_4Fe4S"/>
    <property type="match status" value="1"/>
</dbReference>
<dbReference type="SFLD" id="SFLDG01067">
    <property type="entry name" value="SPASM/twitch_domain_containing"/>
    <property type="match status" value="1"/>
</dbReference>
<dbReference type="PANTHER" id="PTHR43787">
    <property type="entry name" value="FEMO COFACTOR BIOSYNTHESIS PROTEIN NIFB-RELATED"/>
    <property type="match status" value="1"/>
</dbReference>
<reference evidence="8" key="1">
    <citation type="submission" date="2022-01" db="EMBL/GenBank/DDBJ databases">
        <authorList>
            <person name="Criscuolo A."/>
        </authorList>
    </citation>
    <scope>NUCLEOTIDE SEQUENCE</scope>
    <source>
        <strain evidence="8">CIP111893</strain>
    </source>
</reference>
<evidence type="ECO:0000256" key="3">
    <source>
        <dbReference type="ARBA" id="ARBA00022691"/>
    </source>
</evidence>
<evidence type="ECO:0000313" key="9">
    <source>
        <dbReference type="Proteomes" id="UP000838686"/>
    </source>
</evidence>
<accession>A0ABN8GC81</accession>
<feature type="domain" description="Radical SAM core" evidence="7">
    <location>
        <begin position="133"/>
        <end position="363"/>
    </location>
</feature>
<evidence type="ECO:0000256" key="2">
    <source>
        <dbReference type="ARBA" id="ARBA00022485"/>
    </source>
</evidence>
<comment type="cofactor">
    <cofactor evidence="1">
        <name>[4Fe-4S] cluster</name>
        <dbReference type="ChEBI" id="CHEBI:49883"/>
    </cofactor>
</comment>
<name>A0ABN8GC81_9BACL</name>
<keyword evidence="2" id="KW-0004">4Fe-4S</keyword>
<dbReference type="PANTHER" id="PTHR43787:SF3">
    <property type="entry name" value="ARYLSULFATASE REGULATORY PROTEIN"/>
    <property type="match status" value="1"/>
</dbReference>
<dbReference type="PROSITE" id="PS51918">
    <property type="entry name" value="RADICAL_SAM"/>
    <property type="match status" value="1"/>
</dbReference>
<sequence length="490" mass="54218">MGEEWVPSRFNLDVKASKETRLLYNSYSGAIAAAEGTEAAQARYLLRRGAASSEAVGLDATMYSCPEEAAGLNATMYSCPEEAAGLNAMTYSRPEEAAETAAMELAAQMRESGFLVSKDLDELLMAQQLHKNRKAAKFAHLVILPTEACNLRCTYCYQSFSRGEMGRGTIEGLKAYVDRKVGEIEQLAVSWFGGEPLLAADVLTELSQSFKMSCASASIGYSADMSTNGYELTKERLIQLLDLHVQRYMVTLDGVGAVHDRRRMLREHSGGTFERIIGNLLGLREVDRSFTIDIRVNFDEDNVAEIPQLLDRLAEAFSGDPRFQLLVRPVGRWGGPHSERIPVCGRTAADAHLWELTRYGLERGLVLSESISDSLQPSGSVCYAAMPQSLVVGSDGRLYKCTLALDEETNRVGRLHDDGNIELDSDKLALWTDSGEEGDAVCRGCFYRPSCQGNHCPLYRMRTGRRPCPHEKRKLGQVLDLLRRNGMRGE</sequence>